<reference evidence="2 3" key="1">
    <citation type="submission" date="2023-10" db="EMBL/GenBank/DDBJ databases">
        <title>Marimonas sp. nov. isolated from tidal mud flat.</title>
        <authorList>
            <person name="Jaincy N.J."/>
            <person name="Srinivasan S."/>
            <person name="Lee S.-S."/>
        </authorList>
    </citation>
    <scope>NUCLEOTIDE SEQUENCE [LARGE SCALE GENOMIC DNA]</scope>
    <source>
        <strain evidence="2 3">MJ-SS3</strain>
    </source>
</reference>
<dbReference type="EMBL" id="JAWHTF010000005">
    <property type="protein sequence ID" value="MDU8886497.1"/>
    <property type="molecule type" value="Genomic_DNA"/>
</dbReference>
<proteinExistence type="predicted"/>
<dbReference type="Proteomes" id="UP001268651">
    <property type="component" value="Unassembled WGS sequence"/>
</dbReference>
<evidence type="ECO:0000313" key="3">
    <source>
        <dbReference type="Proteomes" id="UP001268651"/>
    </source>
</evidence>
<accession>A0ABU3U836</accession>
<protein>
    <submittedName>
        <fullName evidence="2">LETM1-related biofilm-associated protein</fullName>
    </submittedName>
</protein>
<comment type="caution">
    <text evidence="2">The sequence shown here is derived from an EMBL/GenBank/DDBJ whole genome shotgun (WGS) entry which is preliminary data.</text>
</comment>
<organism evidence="2 3">
    <name type="scientific">Gilvirhabdus luticola</name>
    <dbReference type="NCBI Taxonomy" id="3079858"/>
    <lineage>
        <taxon>Bacteria</taxon>
        <taxon>Pseudomonadati</taxon>
        <taxon>Bacteroidota</taxon>
        <taxon>Flavobacteriia</taxon>
        <taxon>Flavobacteriales</taxon>
        <taxon>Flavobacteriaceae</taxon>
        <taxon>Gilvirhabdus</taxon>
    </lineage>
</organism>
<sequence>MNPSSAGWIKKILKQKAFIQTVEGLDVDDFYTSLRSCGFIYGNNVLVFKEFIKVNDYTSEELCKINFLIAFKYMHKQSSSEIDFIESVIDFYSKINVYKASFLSDLIGEKKTSSLLEKIIHKRIQIADNIIDKSFNYFITNALLFTDILGYKLYLKTHSISEDYIQQLESVIETIVMTVLNSKKKKTDYDESLIRLFEQSLRYRKESKLTYKEAIDHINTNLEAYYIIDMACMATWGDATVDKQEQAVLNKLGRNLNLEHNIIKEAVTSLNIFYSIHKNNIALLTSKNLVKTFYDNSSGMVSKLITRNSKRLLNELRESKELMKLLTQSTMRDLNEEEHKKVQEQLLDIFKSIPSLAIFMLPGGALLLPLVVKFIPKLLPSAFDDNRVEDE</sequence>
<dbReference type="NCBIfam" id="NF040639">
    <property type="entry name" value="LETM1_rel_film"/>
    <property type="match status" value="1"/>
</dbReference>
<dbReference type="InterPro" id="IPR033122">
    <property type="entry name" value="LETM1-like_RBD"/>
</dbReference>
<keyword evidence="3" id="KW-1185">Reference proteome</keyword>
<evidence type="ECO:0000259" key="1">
    <source>
        <dbReference type="Pfam" id="PF07766"/>
    </source>
</evidence>
<feature type="domain" description="Letm1 RBD" evidence="1">
    <location>
        <begin position="334"/>
        <end position="388"/>
    </location>
</feature>
<dbReference type="Gene3D" id="1.10.3680.10">
    <property type="entry name" value="TerB-like"/>
    <property type="match status" value="1"/>
</dbReference>
<gene>
    <name evidence="2" type="ORF">RXV94_10020</name>
</gene>
<evidence type="ECO:0000313" key="2">
    <source>
        <dbReference type="EMBL" id="MDU8886497.1"/>
    </source>
</evidence>
<name>A0ABU3U836_9FLAO</name>
<dbReference type="RefSeq" id="WP_316662565.1">
    <property type="nucleotide sequence ID" value="NZ_JAWHTF010000005.1"/>
</dbReference>
<dbReference type="Pfam" id="PF07766">
    <property type="entry name" value="LETM1_RBD"/>
    <property type="match status" value="1"/>
</dbReference>
<dbReference type="InterPro" id="IPR029024">
    <property type="entry name" value="TerB-like"/>
</dbReference>